<dbReference type="Proteomes" id="UP000887013">
    <property type="component" value="Unassembled WGS sequence"/>
</dbReference>
<comment type="caution">
    <text evidence="1">The sequence shown here is derived from an EMBL/GenBank/DDBJ whole genome shotgun (WGS) entry which is preliminary data.</text>
</comment>
<dbReference type="EMBL" id="BMAW01030885">
    <property type="protein sequence ID" value="GFU18477.1"/>
    <property type="molecule type" value="Genomic_DNA"/>
</dbReference>
<keyword evidence="2" id="KW-1185">Reference proteome</keyword>
<evidence type="ECO:0000313" key="2">
    <source>
        <dbReference type="Proteomes" id="UP000887013"/>
    </source>
</evidence>
<dbReference type="AlphaFoldDB" id="A0A8X6UII8"/>
<organism evidence="1 2">
    <name type="scientific">Nephila pilipes</name>
    <name type="common">Giant wood spider</name>
    <name type="synonym">Nephila maculata</name>
    <dbReference type="NCBI Taxonomy" id="299642"/>
    <lineage>
        <taxon>Eukaryota</taxon>
        <taxon>Metazoa</taxon>
        <taxon>Ecdysozoa</taxon>
        <taxon>Arthropoda</taxon>
        <taxon>Chelicerata</taxon>
        <taxon>Arachnida</taxon>
        <taxon>Araneae</taxon>
        <taxon>Araneomorphae</taxon>
        <taxon>Entelegynae</taxon>
        <taxon>Araneoidea</taxon>
        <taxon>Nephilidae</taxon>
        <taxon>Nephila</taxon>
    </lineage>
</organism>
<reference evidence="1" key="1">
    <citation type="submission" date="2020-08" db="EMBL/GenBank/DDBJ databases">
        <title>Multicomponent nature underlies the extraordinary mechanical properties of spider dragline silk.</title>
        <authorList>
            <person name="Kono N."/>
            <person name="Nakamura H."/>
            <person name="Mori M."/>
            <person name="Yoshida Y."/>
            <person name="Ohtoshi R."/>
            <person name="Malay A.D."/>
            <person name="Moran D.A.P."/>
            <person name="Tomita M."/>
            <person name="Numata K."/>
            <person name="Arakawa K."/>
        </authorList>
    </citation>
    <scope>NUCLEOTIDE SEQUENCE</scope>
</reference>
<gene>
    <name evidence="1" type="ORF">NPIL_520521</name>
</gene>
<evidence type="ECO:0000313" key="1">
    <source>
        <dbReference type="EMBL" id="GFU18477.1"/>
    </source>
</evidence>
<name>A0A8X6UII8_NEPPI</name>
<accession>A0A8X6UII8</accession>
<protein>
    <submittedName>
        <fullName evidence="1">Uncharacterized protein</fullName>
    </submittedName>
</protein>
<proteinExistence type="predicted"/>
<sequence>MWWMFLVSSVYGKSLYTNGVHRGKESTAVVDEMIRDNRKHETRDICTVQCMSKGTGKSTIKLTCSNVKSVHYGYQNIFPLLTRRNEWSSACQLDPF</sequence>